<gene>
    <name evidence="1" type="ORF">SAMN05660649_01384</name>
</gene>
<organism evidence="1 2">
    <name type="scientific">Desulfotruncus arcticus DSM 17038</name>
    <dbReference type="NCBI Taxonomy" id="1121424"/>
    <lineage>
        <taxon>Bacteria</taxon>
        <taxon>Bacillati</taxon>
        <taxon>Bacillota</taxon>
        <taxon>Clostridia</taxon>
        <taxon>Eubacteriales</taxon>
        <taxon>Desulfallaceae</taxon>
        <taxon>Desulfotruncus</taxon>
    </lineage>
</organism>
<sequence length="132" mass="15260">MFVNNEKLRKKVRRTAAEILAAEIVISPVDLLMRMGMLSKKDYEDWRMGKIPYLERVCRANLSKLGTAMKELKKFARENNLKPSITVYTKWGKGKKTLLRFSKSNNPAIEKAYSTHYVNRKLCVDVNFSANT</sequence>
<name>A0A1I2R4J0_9FIRM</name>
<dbReference type="Proteomes" id="UP000199337">
    <property type="component" value="Unassembled WGS sequence"/>
</dbReference>
<proteinExistence type="predicted"/>
<dbReference type="AlphaFoldDB" id="A0A1I2R4J0"/>
<reference evidence="2" key="1">
    <citation type="submission" date="2016-10" db="EMBL/GenBank/DDBJ databases">
        <authorList>
            <person name="Varghese N."/>
            <person name="Submissions S."/>
        </authorList>
    </citation>
    <scope>NUCLEOTIDE SEQUENCE [LARGE SCALE GENOMIC DNA]</scope>
    <source>
        <strain evidence="2">DSM 17038</strain>
    </source>
</reference>
<protein>
    <submittedName>
        <fullName evidence="1">Uncharacterized protein</fullName>
    </submittedName>
</protein>
<accession>A0A1I2R4J0</accession>
<evidence type="ECO:0000313" key="1">
    <source>
        <dbReference type="EMBL" id="SFG35320.1"/>
    </source>
</evidence>
<keyword evidence="2" id="KW-1185">Reference proteome</keyword>
<dbReference type="EMBL" id="FOOX01000004">
    <property type="protein sequence ID" value="SFG35320.1"/>
    <property type="molecule type" value="Genomic_DNA"/>
</dbReference>
<evidence type="ECO:0000313" key="2">
    <source>
        <dbReference type="Proteomes" id="UP000199337"/>
    </source>
</evidence>